<keyword evidence="2" id="KW-1185">Reference proteome</keyword>
<sequence length="54" mass="5948">MKKWMAFMMICLLAAGVLSACSTQASSHGSITMRLAHNQSETHPVHKSLTEFAR</sequence>
<evidence type="ECO:0000313" key="1">
    <source>
        <dbReference type="EMBL" id="WHZ59129.1"/>
    </source>
</evidence>
<evidence type="ECO:0000313" key="2">
    <source>
        <dbReference type="Proteomes" id="UP001226091"/>
    </source>
</evidence>
<accession>A0ACD4RFB7</accession>
<gene>
    <name evidence="1" type="ORF">QLQ22_07300</name>
</gene>
<reference evidence="2" key="1">
    <citation type="journal article" date="2025" name="Aquaculture">
        <title>Assessment of the bioflocculant production and safety properties of Metabacillus hrfriensis sp. nov. based on phenotypic and whole-genome sequencing analysis.</title>
        <authorList>
            <person name="Zhang R."/>
            <person name="Zhao Z."/>
            <person name="Luo L."/>
            <person name="Wang S."/>
            <person name="Guo K."/>
            <person name="Xu W."/>
        </authorList>
    </citation>
    <scope>NUCLEOTIDE SEQUENCE [LARGE SCALE GENOMIC DNA]</scope>
    <source>
        <strain evidence="2">CT-WN-B3</strain>
    </source>
</reference>
<protein>
    <submittedName>
        <fullName evidence="1">Uncharacterized protein</fullName>
    </submittedName>
</protein>
<dbReference type="EMBL" id="CP126116">
    <property type="protein sequence ID" value="WHZ59129.1"/>
    <property type="molecule type" value="Genomic_DNA"/>
</dbReference>
<dbReference type="Proteomes" id="UP001226091">
    <property type="component" value="Chromosome"/>
</dbReference>
<proteinExistence type="predicted"/>
<organism evidence="1 2">
    <name type="scientific">Metabacillus hrfriensis</name>
    <dbReference type="NCBI Taxonomy" id="3048891"/>
    <lineage>
        <taxon>Bacteria</taxon>
        <taxon>Bacillati</taxon>
        <taxon>Bacillota</taxon>
        <taxon>Bacilli</taxon>
        <taxon>Bacillales</taxon>
        <taxon>Bacillaceae</taxon>
        <taxon>Metabacillus</taxon>
    </lineage>
</organism>
<name>A0ACD4RFB7_9BACI</name>